<keyword evidence="7" id="KW-1185">Reference proteome</keyword>
<dbReference type="Proteomes" id="UP000669133">
    <property type="component" value="Unassembled WGS sequence"/>
</dbReference>
<comment type="subcellular location">
    <subcellularLocation>
        <location evidence="2">Cell membrane</location>
        <topology evidence="2">Peripheral membrane protein</topology>
    </subcellularLocation>
</comment>
<keyword evidence="5" id="KW-1003">Cell membrane</keyword>
<evidence type="ECO:0000256" key="3">
    <source>
        <dbReference type="ARBA" id="ARBA00009268"/>
    </source>
</evidence>
<evidence type="ECO:0000256" key="1">
    <source>
        <dbReference type="ARBA" id="ARBA00003033"/>
    </source>
</evidence>
<dbReference type="OrthoDB" id="4082176at2759"/>
<evidence type="ECO:0000256" key="4">
    <source>
        <dbReference type="ARBA" id="ARBA00021474"/>
    </source>
</evidence>
<reference evidence="6 7" key="1">
    <citation type="submission" date="2020-12" db="EMBL/GenBank/DDBJ databases">
        <title>Effect of drift, selection, and recombination on the evolution of hybrid genomes in Candida yeast pathogens.</title>
        <authorList>
            <person name="Mixao V."/>
            <person name="Ksiezopolska E."/>
            <person name="Saus E."/>
            <person name="Boekhout T."/>
            <person name="Gacser A."/>
            <person name="Gabaldon T."/>
        </authorList>
    </citation>
    <scope>NUCLEOTIDE SEQUENCE [LARGE SCALE GENOMIC DNA]</scope>
    <source>
        <strain evidence="6 7">BP57</strain>
    </source>
</reference>
<evidence type="ECO:0000313" key="6">
    <source>
        <dbReference type="EMBL" id="KAG5419398.1"/>
    </source>
</evidence>
<evidence type="ECO:0000256" key="2">
    <source>
        <dbReference type="ARBA" id="ARBA00004202"/>
    </source>
</evidence>
<dbReference type="InterPro" id="IPR022554">
    <property type="entry name" value="RGI1"/>
</dbReference>
<comment type="similarity">
    <text evidence="3">Belongs to the RGI1 family.</text>
</comment>
<accession>A0A8H7ZCN5</accession>
<dbReference type="InterPro" id="IPR038235">
    <property type="entry name" value="RGI1_sf"/>
</dbReference>
<gene>
    <name evidence="6" type="ORF">I9W82_003165</name>
</gene>
<dbReference type="AlphaFoldDB" id="A0A8H7ZCN5"/>
<dbReference type="RefSeq" id="XP_067548514.1">
    <property type="nucleotide sequence ID" value="XM_067692101.1"/>
</dbReference>
<protein>
    <recommendedName>
        <fullName evidence="4">Respiratory growth induced protein 1</fullName>
    </recommendedName>
</protein>
<dbReference type="Gene3D" id="3.40.1000.40">
    <property type="entry name" value="Respiratory growth induced protein 1"/>
    <property type="match status" value="1"/>
</dbReference>
<comment type="caution">
    <text evidence="6">The sequence shown here is derived from an EMBL/GenBank/DDBJ whole genome shotgun (WGS) entry which is preliminary data.</text>
</comment>
<evidence type="ECO:0000313" key="7">
    <source>
        <dbReference type="Proteomes" id="UP000669133"/>
    </source>
</evidence>
<dbReference type="GO" id="GO:0005886">
    <property type="term" value="C:plasma membrane"/>
    <property type="evidence" value="ECO:0007669"/>
    <property type="project" value="UniProtKB-SubCell"/>
</dbReference>
<evidence type="ECO:0000256" key="5">
    <source>
        <dbReference type="ARBA" id="ARBA00022475"/>
    </source>
</evidence>
<sequence>MGAQKKKNKSDAVPLDLDNIKPLEHLQPVPKARSFSVTSVESVEEPGVVKQVIAPPTVREFDDLEQFEAFVRDETWDNEFDYFHGRLHYYPPFVMKECHDDVEKIKTTANKNSKKFKRNLQHHIKNHLIKDLSKCCGYELNFDKGEMTESFDKLVWVFRDETDHGFSKEEEDLYDRHWKLELDVSCHNDSAMVDVDFKAIPILTPKEEEA</sequence>
<organism evidence="6 7">
    <name type="scientific">Candida metapsilosis</name>
    <dbReference type="NCBI Taxonomy" id="273372"/>
    <lineage>
        <taxon>Eukaryota</taxon>
        <taxon>Fungi</taxon>
        <taxon>Dikarya</taxon>
        <taxon>Ascomycota</taxon>
        <taxon>Saccharomycotina</taxon>
        <taxon>Pichiomycetes</taxon>
        <taxon>Debaryomycetaceae</taxon>
        <taxon>Candida/Lodderomyces clade</taxon>
        <taxon>Candida</taxon>
    </lineage>
</organism>
<proteinExistence type="inferred from homology"/>
<name>A0A8H7ZCN5_9ASCO</name>
<keyword evidence="5" id="KW-0472">Membrane</keyword>
<dbReference type="EMBL" id="JAEOAQ010000003">
    <property type="protein sequence ID" value="KAG5419398.1"/>
    <property type="molecule type" value="Genomic_DNA"/>
</dbReference>
<dbReference type="GeneID" id="93651794"/>
<dbReference type="Pfam" id="PF10843">
    <property type="entry name" value="RGI1"/>
    <property type="match status" value="1"/>
</dbReference>
<comment type="function">
    <text evidence="1">Involved in the control of energetic metabolism and significantly contribute to cell fitness, especially under respiratory growth conditions.</text>
</comment>
<dbReference type="GO" id="GO:0006112">
    <property type="term" value="P:energy reserve metabolic process"/>
    <property type="evidence" value="ECO:0007669"/>
    <property type="project" value="InterPro"/>
</dbReference>